<dbReference type="AlphaFoldDB" id="A0A2X3C6Z0"/>
<sequence>MQNFINEKMNKIYADFNKNLDVEKQYCILKRFRFDGNNIPDYNNEIMQQYYLLKYLPAYYAEYYWIYSKIIELKFLNDDFNILSIGCGSGIDLWSIHYAAKSKKLNKKIRYTGYDVINWKYWDDCDEEVYFFHQDISKLLDFNKDKYNIIIFPKSIGEFNLSCFKNLKNCIKRTDFDSEKIIFILSMRNTRAGDDMNRVREIISIMNNKGYKILDDMNKYTVFNKKNNGHPYRINDIIPNLKYPSDILNSMINFYKDCQGYIDNNNKCCEESCKELFTRNPITTMSQVSYKIIKLERME</sequence>
<dbReference type="EMBL" id="UAWO01000002">
    <property type="protein sequence ID" value="SQC07636.1"/>
    <property type="molecule type" value="Genomic_DNA"/>
</dbReference>
<reference evidence="1 2" key="1">
    <citation type="submission" date="2018-06" db="EMBL/GenBank/DDBJ databases">
        <authorList>
            <consortium name="Pathogen Informatics"/>
            <person name="Doyle S."/>
        </authorList>
    </citation>
    <scope>NUCLEOTIDE SEQUENCE [LARGE SCALE GENOMIC DNA]</scope>
    <source>
        <strain evidence="1 2">NCTC8081</strain>
    </source>
</reference>
<dbReference type="Gene3D" id="3.40.50.150">
    <property type="entry name" value="Vaccinia Virus protein VP39"/>
    <property type="match status" value="1"/>
</dbReference>
<evidence type="ECO:0008006" key="3">
    <source>
        <dbReference type="Google" id="ProtNLM"/>
    </source>
</evidence>
<dbReference type="CDD" id="cd02440">
    <property type="entry name" value="AdoMet_MTases"/>
    <property type="match status" value="1"/>
</dbReference>
<organism evidence="1 2">
    <name type="scientific">Clostridium perfringens</name>
    <dbReference type="NCBI Taxonomy" id="1502"/>
    <lineage>
        <taxon>Bacteria</taxon>
        <taxon>Bacillati</taxon>
        <taxon>Bacillota</taxon>
        <taxon>Clostridia</taxon>
        <taxon>Eubacteriales</taxon>
        <taxon>Clostridiaceae</taxon>
        <taxon>Clostridium</taxon>
    </lineage>
</organism>
<evidence type="ECO:0000313" key="1">
    <source>
        <dbReference type="EMBL" id="SQC07636.1"/>
    </source>
</evidence>
<proteinExistence type="predicted"/>
<evidence type="ECO:0000313" key="2">
    <source>
        <dbReference type="Proteomes" id="UP000250234"/>
    </source>
</evidence>
<dbReference type="RefSeq" id="WP_111945832.1">
    <property type="nucleotide sequence ID" value="NZ_CATNYA010000026.1"/>
</dbReference>
<dbReference type="InterPro" id="IPR029063">
    <property type="entry name" value="SAM-dependent_MTases_sf"/>
</dbReference>
<gene>
    <name evidence="1" type="ORF">NCTC8081_01750</name>
</gene>
<name>A0A2X3C6Z0_CLOPF</name>
<accession>A0A2X3C6Z0</accession>
<dbReference type="SUPFAM" id="SSF53335">
    <property type="entry name" value="S-adenosyl-L-methionine-dependent methyltransferases"/>
    <property type="match status" value="1"/>
</dbReference>
<protein>
    <recommendedName>
        <fullName evidence="3">Class I SAM-dependent methyltransferase</fullName>
    </recommendedName>
</protein>
<dbReference type="Proteomes" id="UP000250234">
    <property type="component" value="Unassembled WGS sequence"/>
</dbReference>